<dbReference type="GeneID" id="24919851"/>
<dbReference type="SUPFAM" id="SSF54236">
    <property type="entry name" value="Ubiquitin-like"/>
    <property type="match status" value="1"/>
</dbReference>
<dbReference type="Pfam" id="PF00240">
    <property type="entry name" value="ubiquitin"/>
    <property type="match status" value="1"/>
</dbReference>
<dbReference type="InterPro" id="IPR029071">
    <property type="entry name" value="Ubiquitin-like_domsf"/>
</dbReference>
<accession>D8M3Y0</accession>
<keyword evidence="3" id="KW-1185">Reference proteome</keyword>
<dbReference type="Proteomes" id="UP000008312">
    <property type="component" value="Unassembled WGS sequence"/>
</dbReference>
<sequence length="74" mass="8653">MHITAKYFDNVYEFDVEPSDWLLSLKKKISAVTHLATDEVQIMIGDKILHLEKKLSYYGIEEGTELYVFKKKTV</sequence>
<protein>
    <recommendedName>
        <fullName evidence="1">Ubiquitin-like domain-containing protein</fullName>
    </recommendedName>
</protein>
<dbReference type="CDD" id="cd17039">
    <property type="entry name" value="Ubl_ubiquitin_like"/>
    <property type="match status" value="1"/>
</dbReference>
<dbReference type="SMART" id="SM00213">
    <property type="entry name" value="UBQ"/>
    <property type="match status" value="1"/>
</dbReference>
<proteinExistence type="predicted"/>
<dbReference type="RefSeq" id="XP_012896651.1">
    <property type="nucleotide sequence ID" value="XM_013041197.1"/>
</dbReference>
<gene>
    <name evidence="2" type="ORF">GSBLH_T00002708001</name>
</gene>
<dbReference type="PROSITE" id="PS50053">
    <property type="entry name" value="UBIQUITIN_2"/>
    <property type="match status" value="1"/>
</dbReference>
<dbReference type="OrthoDB" id="428577at2759"/>
<evidence type="ECO:0000313" key="2">
    <source>
        <dbReference type="EMBL" id="CBK22603.2"/>
    </source>
</evidence>
<feature type="domain" description="Ubiquitin-like" evidence="1">
    <location>
        <begin position="1"/>
        <end position="74"/>
    </location>
</feature>
<evidence type="ECO:0000313" key="3">
    <source>
        <dbReference type="Proteomes" id="UP000008312"/>
    </source>
</evidence>
<dbReference type="AlphaFoldDB" id="D8M3Y0"/>
<reference evidence="2" key="1">
    <citation type="submission" date="2010-02" db="EMBL/GenBank/DDBJ databases">
        <title>Sequencing and annotation of the Blastocystis hominis genome.</title>
        <authorList>
            <person name="Wincker P."/>
        </authorList>
    </citation>
    <scope>NUCLEOTIDE SEQUENCE</scope>
    <source>
        <strain evidence="2">Singapore isolate B</strain>
    </source>
</reference>
<evidence type="ECO:0000259" key="1">
    <source>
        <dbReference type="PROSITE" id="PS50053"/>
    </source>
</evidence>
<dbReference type="InParanoid" id="D8M3Y0"/>
<organism evidence="2">
    <name type="scientific">Blastocystis hominis</name>
    <dbReference type="NCBI Taxonomy" id="12968"/>
    <lineage>
        <taxon>Eukaryota</taxon>
        <taxon>Sar</taxon>
        <taxon>Stramenopiles</taxon>
        <taxon>Bigyra</taxon>
        <taxon>Opalozoa</taxon>
        <taxon>Opalinata</taxon>
        <taxon>Blastocystidae</taxon>
        <taxon>Blastocystis</taxon>
    </lineage>
</organism>
<dbReference type="EMBL" id="FN668650">
    <property type="protein sequence ID" value="CBK22603.2"/>
    <property type="molecule type" value="Genomic_DNA"/>
</dbReference>
<name>D8M3Y0_BLAHO</name>
<dbReference type="Gene3D" id="3.10.20.90">
    <property type="entry name" value="Phosphatidylinositol 3-kinase Catalytic Subunit, Chain A, domain 1"/>
    <property type="match status" value="1"/>
</dbReference>
<dbReference type="InterPro" id="IPR000626">
    <property type="entry name" value="Ubiquitin-like_dom"/>
</dbReference>